<reference evidence="1 2" key="1">
    <citation type="submission" date="2015-10" db="EMBL/GenBank/DDBJ databases">
        <title>Genome sequence of Chryseobacterium greenlandense.</title>
        <authorList>
            <person name="Newman J."/>
            <person name="Fischer K."/>
            <person name="Miller J."/>
        </authorList>
    </citation>
    <scope>NUCLEOTIDE SEQUENCE [LARGE SCALE GENOMIC DNA]</scope>
    <source>
        <strain evidence="1 2">UMB34</strain>
    </source>
</reference>
<comment type="caution">
    <text evidence="1">The sequence shown here is derived from an EMBL/GenBank/DDBJ whole genome shotgun (WGS) entry which is preliminary data.</text>
</comment>
<evidence type="ECO:0000313" key="2">
    <source>
        <dbReference type="Proteomes" id="UP000054388"/>
    </source>
</evidence>
<protein>
    <submittedName>
        <fullName evidence="1">Uncharacterized protein</fullName>
    </submittedName>
</protein>
<evidence type="ECO:0000313" key="1">
    <source>
        <dbReference type="EMBL" id="KUJ54644.1"/>
    </source>
</evidence>
<dbReference type="Proteomes" id="UP000054388">
    <property type="component" value="Unassembled WGS sequence"/>
</dbReference>
<dbReference type="RefSeq" id="WP_059137841.1">
    <property type="nucleotide sequence ID" value="NZ_LMAI01000012.1"/>
</dbReference>
<gene>
    <name evidence="1" type="ORF">AR686_17185</name>
</gene>
<dbReference type="AlphaFoldDB" id="A0A124F2F2"/>
<proteinExistence type="predicted"/>
<dbReference type="EMBL" id="LMAI01000012">
    <property type="protein sequence ID" value="KUJ54644.1"/>
    <property type="molecule type" value="Genomic_DNA"/>
</dbReference>
<sequence length="453" mass="52457">MIKFFEDFQCDDDELVTGYDWIRGFLSTKDWMTKKDNIENCLLEKLRPVDPSKNIAESKRLLIEDDKIGWYLYLAYTYIYERHKYNYFSGARVLPIFKQIGKYINVVKNIPGIDKKIRDMLRKRPNEADAILFEILTALLWSRNGYSVEIISENQGALGKNPDFLAIKGDESWEVECKRLGPSEYTGRETVKKLKMINEVKDLLTKNNILLYVDIHTELFNLSDSFLKDQLEDLIPTIGSEEKHLALPEADIRISKIDVEKINNHLETHFVKNHSPQLLELIAGKPIDHQGFTCGLDAKFQYVEGNLLSQYLDKVRNVFGLYFNCDAHESISAKAKDAGRLIKKAIKQFHGVTGGVIHVGIETMDGPLVEKLRTEKVLKTWEDLDTNETALCWIFYHYFQSYSRSYREWSFDETVNSATNLVYPENPIPIHFLVVPEEEVTIVDGSHWEREAP</sequence>
<name>A0A124F2F2_9FLAO</name>
<accession>A0A124F2F2</accession>
<organism evidence="1 2">
    <name type="scientific">Chryseobacterium aquaticum subsp. greenlandense</name>
    <dbReference type="NCBI Taxonomy" id="345663"/>
    <lineage>
        <taxon>Bacteria</taxon>
        <taxon>Pseudomonadati</taxon>
        <taxon>Bacteroidota</taxon>
        <taxon>Flavobacteriia</taxon>
        <taxon>Flavobacteriales</taxon>
        <taxon>Weeksellaceae</taxon>
        <taxon>Chryseobacterium group</taxon>
        <taxon>Chryseobacterium</taxon>
    </lineage>
</organism>